<evidence type="ECO:0008006" key="3">
    <source>
        <dbReference type="Google" id="ProtNLM"/>
    </source>
</evidence>
<dbReference type="SUPFAM" id="SSF53850">
    <property type="entry name" value="Periplasmic binding protein-like II"/>
    <property type="match status" value="1"/>
</dbReference>
<dbReference type="Gene3D" id="3.40.190.10">
    <property type="entry name" value="Periplasmic binding protein-like II"/>
    <property type="match status" value="2"/>
</dbReference>
<reference evidence="2" key="1">
    <citation type="submission" date="2019-02" db="EMBL/GenBank/DDBJ databases">
        <title>Complete genome sequence of Rhodoferax sp. Gr-4.</title>
        <authorList>
            <person name="Jin L."/>
        </authorList>
    </citation>
    <scope>NUCLEOTIDE SEQUENCE [LARGE SCALE GENOMIC DNA]</scope>
    <source>
        <strain evidence="2">Gr-4</strain>
    </source>
</reference>
<gene>
    <name evidence="1" type="ORF">EXZ61_21710</name>
</gene>
<dbReference type="PROSITE" id="PS51257">
    <property type="entry name" value="PROKAR_LIPOPROTEIN"/>
    <property type="match status" value="1"/>
</dbReference>
<dbReference type="AlphaFoldDB" id="A0A515EVB3"/>
<proteinExistence type="predicted"/>
<evidence type="ECO:0000313" key="1">
    <source>
        <dbReference type="EMBL" id="QDL56559.1"/>
    </source>
</evidence>
<accession>A0A515EVB3</accession>
<protein>
    <recommendedName>
        <fullName evidence="3">Transporter substrate-binding domain-containing protein</fullName>
    </recommendedName>
</protein>
<dbReference type="EMBL" id="CP036282">
    <property type="protein sequence ID" value="QDL56559.1"/>
    <property type="molecule type" value="Genomic_DNA"/>
</dbReference>
<name>A0A515EVB3_9BURK</name>
<reference evidence="2" key="2">
    <citation type="journal article" date="2020" name="Int. J. Syst. Evol. Microbiol.">
        <title>Genomic insights into a novel species Rhodoferax aquaticus sp. nov., isolated from freshwater.</title>
        <authorList>
            <person name="Li T."/>
            <person name="Zhuo Y."/>
            <person name="Jin C.Z."/>
            <person name="Wu X."/>
            <person name="Ko S.R."/>
            <person name="Jin F.J."/>
            <person name="Ahn C.Y."/>
            <person name="Oh H.M."/>
            <person name="Lee H.G."/>
            <person name="Jin L."/>
        </authorList>
    </citation>
    <scope>NUCLEOTIDE SEQUENCE [LARGE SCALE GENOMIC DNA]</scope>
    <source>
        <strain evidence="2">Gr-4</strain>
    </source>
</reference>
<sequence>MKHPTPLPHRAALRGALHFAVVLWWASCSVGVGWAQAPQPLLLGTPSAEGTYGGSYIRRVYKEWFARLGIAMDIQMFPMARLTLELDKGRIDGDTARALAFGESHPKLLRVGEPVMDVGLALWATNPKVQIDRLEDLATSGLTVSYARGVLMCEQLLRPLVPLGRLVDVTGNVNALEMMYLGRLSVYCGADVSVISDAQESLPNRPPPIKVLDIGKPTPLFLYLQPKHAELVAPLTSTLKKMRTDGTLERIRKDTQREFRYPGN</sequence>
<organism evidence="1 2">
    <name type="scientific">Rhodoferax aquaticus</name>
    <dbReference type="NCBI Taxonomy" id="2527691"/>
    <lineage>
        <taxon>Bacteria</taxon>
        <taxon>Pseudomonadati</taxon>
        <taxon>Pseudomonadota</taxon>
        <taxon>Betaproteobacteria</taxon>
        <taxon>Burkholderiales</taxon>
        <taxon>Comamonadaceae</taxon>
        <taxon>Rhodoferax</taxon>
    </lineage>
</organism>
<dbReference type="Proteomes" id="UP000317365">
    <property type="component" value="Chromosome"/>
</dbReference>
<dbReference type="RefSeq" id="WP_142813994.1">
    <property type="nucleotide sequence ID" value="NZ_CP036282.1"/>
</dbReference>
<evidence type="ECO:0000313" key="2">
    <source>
        <dbReference type="Proteomes" id="UP000317365"/>
    </source>
</evidence>
<keyword evidence="2" id="KW-1185">Reference proteome</keyword>
<dbReference type="KEGG" id="rhg:EXZ61_21710"/>